<dbReference type="GO" id="GO:0005524">
    <property type="term" value="F:ATP binding"/>
    <property type="evidence" value="ECO:0007669"/>
    <property type="project" value="InterPro"/>
</dbReference>
<organism evidence="2">
    <name type="scientific">Trepomonas sp. PC1</name>
    <dbReference type="NCBI Taxonomy" id="1076344"/>
    <lineage>
        <taxon>Eukaryota</taxon>
        <taxon>Metamonada</taxon>
        <taxon>Diplomonadida</taxon>
        <taxon>Hexamitidae</taxon>
        <taxon>Hexamitinae</taxon>
        <taxon>Trepomonas</taxon>
    </lineage>
</organism>
<sequence>ENETNQKIKDPKYYTEEQIILRAITESNAPKFLENDALLFNNILKDLLPGIEQPYIDYNVIKHELRVVLKSNTMNYLQAEDEYINKIIDLYMTINLRHGLMTLGNACSGKSMAIYGLMHTLNKLNEQET</sequence>
<name>A0A146KAH1_9EUKA</name>
<feature type="domain" description="Dynein heavy chain hydrolytic ATP-binding dynein motor region" evidence="1">
    <location>
        <begin position="12"/>
        <end position="111"/>
    </location>
</feature>
<dbReference type="InterPro" id="IPR035699">
    <property type="entry name" value="AAA_6"/>
</dbReference>
<gene>
    <name evidence="2" type="ORF">TPC1_14488</name>
</gene>
<dbReference type="Pfam" id="PF12774">
    <property type="entry name" value="AAA_6"/>
    <property type="match status" value="1"/>
</dbReference>
<dbReference type="InterPro" id="IPR043157">
    <property type="entry name" value="Dynein_AAA1S"/>
</dbReference>
<proteinExistence type="predicted"/>
<dbReference type="GO" id="GO:0051959">
    <property type="term" value="F:dynein light intermediate chain binding"/>
    <property type="evidence" value="ECO:0007669"/>
    <property type="project" value="InterPro"/>
</dbReference>
<accession>A0A146KAH1</accession>
<evidence type="ECO:0000259" key="1">
    <source>
        <dbReference type="Pfam" id="PF12774"/>
    </source>
</evidence>
<dbReference type="Gene3D" id="1.10.8.710">
    <property type="match status" value="1"/>
</dbReference>
<evidence type="ECO:0000313" key="2">
    <source>
        <dbReference type="EMBL" id="JAP93288.1"/>
    </source>
</evidence>
<dbReference type="GO" id="GO:0030286">
    <property type="term" value="C:dynein complex"/>
    <property type="evidence" value="ECO:0007669"/>
    <property type="project" value="InterPro"/>
</dbReference>
<dbReference type="GO" id="GO:0045505">
    <property type="term" value="F:dynein intermediate chain binding"/>
    <property type="evidence" value="ECO:0007669"/>
    <property type="project" value="InterPro"/>
</dbReference>
<feature type="non-terminal residue" evidence="2">
    <location>
        <position position="1"/>
    </location>
</feature>
<dbReference type="EMBL" id="GDID01003318">
    <property type="protein sequence ID" value="JAP93288.1"/>
    <property type="molecule type" value="Transcribed_RNA"/>
</dbReference>
<dbReference type="PANTHER" id="PTHR46961">
    <property type="entry name" value="DYNEIN HEAVY CHAIN 1, AXONEMAL-LIKE PROTEIN"/>
    <property type="match status" value="1"/>
</dbReference>
<dbReference type="GO" id="GO:0007018">
    <property type="term" value="P:microtubule-based movement"/>
    <property type="evidence" value="ECO:0007669"/>
    <property type="project" value="InterPro"/>
</dbReference>
<reference evidence="2" key="1">
    <citation type="submission" date="2015-07" db="EMBL/GenBank/DDBJ databases">
        <title>Adaptation to a free-living lifestyle via gene acquisitions in the diplomonad Trepomonas sp. PC1.</title>
        <authorList>
            <person name="Xu F."/>
            <person name="Jerlstrom-Hultqvist J."/>
            <person name="Kolisko M."/>
            <person name="Simpson A.G.B."/>
            <person name="Roger A.J."/>
            <person name="Svard S.G."/>
            <person name="Andersson J.O."/>
        </authorList>
    </citation>
    <scope>NUCLEOTIDE SEQUENCE</scope>
    <source>
        <strain evidence="2">PC1</strain>
    </source>
</reference>
<dbReference type="InterPro" id="IPR027417">
    <property type="entry name" value="P-loop_NTPase"/>
</dbReference>
<dbReference type="Gene3D" id="3.40.50.300">
    <property type="entry name" value="P-loop containing nucleotide triphosphate hydrolases"/>
    <property type="match status" value="1"/>
</dbReference>
<dbReference type="AlphaFoldDB" id="A0A146KAH1"/>
<feature type="non-terminal residue" evidence="2">
    <location>
        <position position="129"/>
    </location>
</feature>
<dbReference type="InterPro" id="IPR026983">
    <property type="entry name" value="DHC"/>
</dbReference>
<protein>
    <submittedName>
        <fullName evidence="2">Dynein heavy chain</fullName>
    </submittedName>
</protein>